<feature type="transmembrane region" description="Helical" evidence="7">
    <location>
        <begin position="239"/>
        <end position="257"/>
    </location>
</feature>
<dbReference type="InterPro" id="IPR036259">
    <property type="entry name" value="MFS_trans_sf"/>
</dbReference>
<evidence type="ECO:0000259" key="8">
    <source>
        <dbReference type="PROSITE" id="PS50850"/>
    </source>
</evidence>
<keyword evidence="6 7" id="KW-0472">Membrane</keyword>
<feature type="domain" description="Major facilitator superfamily (MFS) profile" evidence="8">
    <location>
        <begin position="57"/>
        <end position="515"/>
    </location>
</feature>
<dbReference type="EMBL" id="PKFO01000010">
    <property type="protein sequence ID" value="PVH23372.1"/>
    <property type="molecule type" value="Genomic_DNA"/>
</dbReference>
<dbReference type="PROSITE" id="PS50850">
    <property type="entry name" value="MFS"/>
    <property type="match status" value="1"/>
</dbReference>
<dbReference type="NCBIfam" id="TIGR00887">
    <property type="entry name" value="2A0109"/>
    <property type="match status" value="1"/>
</dbReference>
<comment type="caution">
    <text evidence="9">The sequence shown here is derived from an EMBL/GenBank/DDBJ whole genome shotgun (WGS) entry which is preliminary data.</text>
</comment>
<dbReference type="GO" id="GO:0097079">
    <property type="term" value="F:selenite:proton symporter activity"/>
    <property type="evidence" value="ECO:0007669"/>
    <property type="project" value="EnsemblFungi"/>
</dbReference>
<dbReference type="GO" id="GO:0006797">
    <property type="term" value="P:polyphosphate metabolic process"/>
    <property type="evidence" value="ECO:0007669"/>
    <property type="project" value="EnsemblFungi"/>
</dbReference>
<evidence type="ECO:0000313" key="9">
    <source>
        <dbReference type="EMBL" id="PVH23372.1"/>
    </source>
</evidence>
<feature type="transmembrane region" description="Helical" evidence="7">
    <location>
        <begin position="488"/>
        <end position="510"/>
    </location>
</feature>
<keyword evidence="4 7" id="KW-0812">Transmembrane</keyword>
<dbReference type="GO" id="GO:0097080">
    <property type="term" value="P:plasma membrane selenite transport"/>
    <property type="evidence" value="ECO:0007669"/>
    <property type="project" value="EnsemblFungi"/>
</dbReference>
<dbReference type="SUPFAM" id="SSF103473">
    <property type="entry name" value="MFS general substrate transporter"/>
    <property type="match status" value="1"/>
</dbReference>
<feature type="transmembrane region" description="Helical" evidence="7">
    <location>
        <begin position="126"/>
        <end position="146"/>
    </location>
</feature>
<reference evidence="9 10" key="1">
    <citation type="submission" date="2017-12" db="EMBL/GenBank/DDBJ databases">
        <title>Genome Sequence of a Multidrug-Resistant Candida haemulonii Isolate from a Patient with Chronic Leg Ulcers in Israel.</title>
        <authorList>
            <person name="Chow N.A."/>
            <person name="Gade L."/>
            <person name="Batra D."/>
            <person name="Rowe L.A."/>
            <person name="Ben-Ami R."/>
            <person name="Loparev V.N."/>
            <person name="Litvintseva A.P."/>
        </authorList>
    </citation>
    <scope>NUCLEOTIDE SEQUENCE [LARGE SCALE GENOMIC DNA]</scope>
    <source>
        <strain evidence="9 10">B11899</strain>
    </source>
</reference>
<evidence type="ECO:0000256" key="5">
    <source>
        <dbReference type="ARBA" id="ARBA00022989"/>
    </source>
</evidence>
<feature type="transmembrane region" description="Helical" evidence="7">
    <location>
        <begin position="152"/>
        <end position="173"/>
    </location>
</feature>
<dbReference type="OrthoDB" id="433512at2759"/>
<dbReference type="GeneID" id="37008437"/>
<dbReference type="PROSITE" id="PS00217">
    <property type="entry name" value="SUGAR_TRANSPORT_2"/>
    <property type="match status" value="1"/>
</dbReference>
<evidence type="ECO:0000256" key="3">
    <source>
        <dbReference type="ARBA" id="ARBA00022592"/>
    </source>
</evidence>
<dbReference type="InterPro" id="IPR005828">
    <property type="entry name" value="MFS_sugar_transport-like"/>
</dbReference>
<gene>
    <name evidence="9" type="ORF">CXQ85_003106</name>
</gene>
<dbReference type="Gene3D" id="1.20.1250.20">
    <property type="entry name" value="MFS general substrate transporter like domains"/>
    <property type="match status" value="1"/>
</dbReference>
<dbReference type="PANTHER" id="PTHR24064">
    <property type="entry name" value="SOLUTE CARRIER FAMILY 22 MEMBER"/>
    <property type="match status" value="1"/>
</dbReference>
<dbReference type="GO" id="GO:0005886">
    <property type="term" value="C:plasma membrane"/>
    <property type="evidence" value="ECO:0007669"/>
    <property type="project" value="EnsemblFungi"/>
</dbReference>
<dbReference type="InterPro" id="IPR005829">
    <property type="entry name" value="Sugar_transporter_CS"/>
</dbReference>
<evidence type="ECO:0000256" key="1">
    <source>
        <dbReference type="ARBA" id="ARBA00004141"/>
    </source>
</evidence>
<accession>A0A2V1AZT9</accession>
<dbReference type="CDD" id="cd17364">
    <property type="entry name" value="MFS_PhT"/>
    <property type="match status" value="1"/>
</dbReference>
<dbReference type="VEuPathDB" id="FungiDB:CXQ85_003106"/>
<dbReference type="GO" id="GO:0005315">
    <property type="term" value="F:phosphate transmembrane transporter activity"/>
    <property type="evidence" value="ECO:0007669"/>
    <property type="project" value="EnsemblFungi"/>
</dbReference>
<feature type="transmembrane region" description="Helical" evidence="7">
    <location>
        <begin position="391"/>
        <end position="409"/>
    </location>
</feature>
<comment type="subcellular location">
    <subcellularLocation>
        <location evidence="1">Membrane</location>
        <topology evidence="1">Multi-pass membrane protein</topology>
    </subcellularLocation>
</comment>
<evidence type="ECO:0000256" key="7">
    <source>
        <dbReference type="SAM" id="Phobius"/>
    </source>
</evidence>
<dbReference type="GO" id="GO:0006817">
    <property type="term" value="P:phosphate ion transport"/>
    <property type="evidence" value="ECO:0007669"/>
    <property type="project" value="UniProtKB-KW"/>
</dbReference>
<dbReference type="Pfam" id="PF00083">
    <property type="entry name" value="Sugar_tr"/>
    <property type="match status" value="1"/>
</dbReference>
<feature type="transmembrane region" description="Helical" evidence="7">
    <location>
        <begin position="357"/>
        <end position="379"/>
    </location>
</feature>
<dbReference type="GO" id="GO:0005384">
    <property type="term" value="F:manganese ion transmembrane transporter activity"/>
    <property type="evidence" value="ECO:0007669"/>
    <property type="project" value="EnsemblFungi"/>
</dbReference>
<protein>
    <submittedName>
        <fullName evidence="9">Phosphate:H+ symporter</fullName>
    </submittedName>
</protein>
<keyword evidence="3" id="KW-0592">Phosphate transport</keyword>
<dbReference type="AlphaFoldDB" id="A0A2V1AZT9"/>
<proteinExistence type="predicted"/>
<evidence type="ECO:0000256" key="6">
    <source>
        <dbReference type="ARBA" id="ARBA00023136"/>
    </source>
</evidence>
<keyword evidence="2" id="KW-0813">Transport</keyword>
<dbReference type="InterPro" id="IPR020846">
    <property type="entry name" value="MFS_dom"/>
</dbReference>
<name>A0A2V1AZT9_9ASCO</name>
<dbReference type="STRING" id="45357.A0A2V1AZT9"/>
<organism evidence="9 10">
    <name type="scientific">Candidozyma haemuli</name>
    <dbReference type="NCBI Taxonomy" id="45357"/>
    <lineage>
        <taxon>Eukaryota</taxon>
        <taxon>Fungi</taxon>
        <taxon>Dikarya</taxon>
        <taxon>Ascomycota</taxon>
        <taxon>Saccharomycotina</taxon>
        <taxon>Pichiomycetes</taxon>
        <taxon>Metschnikowiaceae</taxon>
        <taxon>Candidozyma</taxon>
    </lineage>
</organism>
<keyword evidence="10" id="KW-1185">Reference proteome</keyword>
<evidence type="ECO:0000313" key="10">
    <source>
        <dbReference type="Proteomes" id="UP000244309"/>
    </source>
</evidence>
<dbReference type="RefSeq" id="XP_025344312.1">
    <property type="nucleotide sequence ID" value="XM_025486762.1"/>
</dbReference>
<evidence type="ECO:0000256" key="4">
    <source>
        <dbReference type="ARBA" id="ARBA00022692"/>
    </source>
</evidence>
<evidence type="ECO:0000256" key="2">
    <source>
        <dbReference type="ARBA" id="ARBA00022448"/>
    </source>
</evidence>
<keyword evidence="5 7" id="KW-1133">Transmembrane helix</keyword>
<sequence length="553" mass="60360">MSEKIATQQSLSKQSGGKTAFKDYLEKFAHVEDPLERRRLALEEIDNAGFGWTQVKMIMIAGVGFMTDSYDIFAINLGITMLTNVYWGGTMPDSTTTLLKVSTSVGTVIGQVGFGMMADFVGRKRIYGLELIVMICATIIQCVIGSSPAISFPAIFAFLRIVMGIGIGGDYPLSSIISSEFSTTKWRGAIMAAVFSNQGLGQILAGIVALCLVAGYKSDLQPYEQHQCTGVCIKACDQMWRVLIGFGCVPGCIALYYRLTIAESPRYSLDVEDIAHLDKQADIEAVLDAAAQEITPPKASFKDFWRHFGQWKHGKYLIGTAGSWFMLDIAYYGLGLNTAVILDAIGYASDKNIYTNYWNTAVGNLILVCAGSLPGYWVAAATVDTIGRKPIQLMGFILLTVFFCILGFADDKLGQNGKLALYVLCQFFENFGPNTTTFIVPGECFPTRYRSSAHGLSAAAGKVGAIVAQTCLGTLVNHGCAANDRNCFLPHVIEIFALFMLLGCFTTLLIPETKRMTLEEICEKYHGEVDTTKLGADRYVTEQADSSDSDLKR</sequence>
<dbReference type="InterPro" id="IPR004738">
    <property type="entry name" value="Phos_permease"/>
</dbReference>
<dbReference type="Proteomes" id="UP000244309">
    <property type="component" value="Unassembled WGS sequence"/>
</dbReference>